<dbReference type="SUPFAM" id="SSF46689">
    <property type="entry name" value="Homeodomain-like"/>
    <property type="match status" value="1"/>
</dbReference>
<proteinExistence type="predicted"/>
<feature type="non-terminal residue" evidence="3">
    <location>
        <position position="124"/>
    </location>
</feature>
<feature type="domain" description="HTH psq-type" evidence="2">
    <location>
        <begin position="22"/>
        <end position="55"/>
    </location>
</feature>
<dbReference type="EMBL" id="GECZ01013167">
    <property type="protein sequence ID" value="JAS56602.1"/>
    <property type="molecule type" value="Transcribed_RNA"/>
</dbReference>
<accession>A0A1B6G2F5</accession>
<evidence type="ECO:0000259" key="2">
    <source>
        <dbReference type="Pfam" id="PF05225"/>
    </source>
</evidence>
<dbReference type="InterPro" id="IPR009057">
    <property type="entry name" value="Homeodomain-like_sf"/>
</dbReference>
<sequence length="124" mass="14285">MNHQEEEEVVKRSYCRFKYKVEDLKKAIEEVKAGKTSINKASQIYSIPKGTLVNKLNSDDPLLRKMGPPTVLSQEEEKRLKDWILGKAKLGFPMHEEDLKDAVQKVLNDSERTTVFINNRPGKK</sequence>
<comment type="subcellular location">
    <subcellularLocation>
        <location evidence="1">Nucleus</location>
    </subcellularLocation>
</comment>
<evidence type="ECO:0000313" key="3">
    <source>
        <dbReference type="EMBL" id="JAS56602.1"/>
    </source>
</evidence>
<organism evidence="3">
    <name type="scientific">Cuerna arida</name>
    <dbReference type="NCBI Taxonomy" id="1464854"/>
    <lineage>
        <taxon>Eukaryota</taxon>
        <taxon>Metazoa</taxon>
        <taxon>Ecdysozoa</taxon>
        <taxon>Arthropoda</taxon>
        <taxon>Hexapoda</taxon>
        <taxon>Insecta</taxon>
        <taxon>Pterygota</taxon>
        <taxon>Neoptera</taxon>
        <taxon>Paraneoptera</taxon>
        <taxon>Hemiptera</taxon>
        <taxon>Auchenorrhyncha</taxon>
        <taxon>Membracoidea</taxon>
        <taxon>Cicadellidae</taxon>
        <taxon>Cicadellinae</taxon>
        <taxon>Proconiini</taxon>
        <taxon>Cuerna</taxon>
    </lineage>
</organism>
<protein>
    <recommendedName>
        <fullName evidence="2">HTH psq-type domain-containing protein</fullName>
    </recommendedName>
</protein>
<name>A0A1B6G2F5_9HEMI</name>
<reference evidence="3" key="1">
    <citation type="submission" date="2015-11" db="EMBL/GenBank/DDBJ databases">
        <title>De novo transcriptome assembly of four potential Pierce s Disease insect vectors from Arizona vineyards.</title>
        <authorList>
            <person name="Tassone E.E."/>
        </authorList>
    </citation>
    <scope>NUCLEOTIDE SEQUENCE</scope>
</reference>
<gene>
    <name evidence="3" type="ORF">g.9546</name>
</gene>
<dbReference type="GO" id="GO:0003677">
    <property type="term" value="F:DNA binding"/>
    <property type="evidence" value="ECO:0007669"/>
    <property type="project" value="InterPro"/>
</dbReference>
<dbReference type="GO" id="GO:0005634">
    <property type="term" value="C:nucleus"/>
    <property type="evidence" value="ECO:0007669"/>
    <property type="project" value="UniProtKB-SubCell"/>
</dbReference>
<evidence type="ECO:0000256" key="1">
    <source>
        <dbReference type="ARBA" id="ARBA00004123"/>
    </source>
</evidence>
<dbReference type="Pfam" id="PF05225">
    <property type="entry name" value="HTH_psq"/>
    <property type="match status" value="1"/>
</dbReference>
<dbReference type="Gene3D" id="1.10.10.60">
    <property type="entry name" value="Homeodomain-like"/>
    <property type="match status" value="1"/>
</dbReference>
<dbReference type="InterPro" id="IPR007889">
    <property type="entry name" value="HTH_Psq"/>
</dbReference>
<dbReference type="AlphaFoldDB" id="A0A1B6G2F5"/>